<evidence type="ECO:0000313" key="2">
    <source>
        <dbReference type="Proteomes" id="UP000092461"/>
    </source>
</evidence>
<dbReference type="EMBL" id="AJWK01027906">
    <property type="status" value="NOT_ANNOTATED_CDS"/>
    <property type="molecule type" value="Genomic_DNA"/>
</dbReference>
<dbReference type="VEuPathDB" id="VectorBase:LLOJ008268"/>
<reference evidence="1" key="1">
    <citation type="submission" date="2020-05" db="UniProtKB">
        <authorList>
            <consortium name="EnsemblMetazoa"/>
        </authorList>
    </citation>
    <scope>IDENTIFICATION</scope>
    <source>
        <strain evidence="1">Jacobina</strain>
    </source>
</reference>
<evidence type="ECO:0000313" key="1">
    <source>
        <dbReference type="EnsemblMetazoa" id="LLOJ008268-PA"/>
    </source>
</evidence>
<sequence length="81" mass="9301">MNSRKGGLAFPNQGGMGRDFFYRYGRDESEKGTKEGVEIQLIPINGVDWVIFQYLHEKFNIWVISRAFGAGDLHQKAHRTI</sequence>
<dbReference type="EnsemblMetazoa" id="LLOJ008268-RA">
    <property type="protein sequence ID" value="LLOJ008268-PA"/>
    <property type="gene ID" value="LLOJ008268"/>
</dbReference>
<dbReference type="AlphaFoldDB" id="A0A1B0CTR8"/>
<name>A0A1B0CTR8_LUTLO</name>
<proteinExistence type="predicted"/>
<organism evidence="1 2">
    <name type="scientific">Lutzomyia longipalpis</name>
    <name type="common">Sand fly</name>
    <dbReference type="NCBI Taxonomy" id="7200"/>
    <lineage>
        <taxon>Eukaryota</taxon>
        <taxon>Metazoa</taxon>
        <taxon>Ecdysozoa</taxon>
        <taxon>Arthropoda</taxon>
        <taxon>Hexapoda</taxon>
        <taxon>Insecta</taxon>
        <taxon>Pterygota</taxon>
        <taxon>Neoptera</taxon>
        <taxon>Endopterygota</taxon>
        <taxon>Diptera</taxon>
        <taxon>Nematocera</taxon>
        <taxon>Psychodoidea</taxon>
        <taxon>Psychodidae</taxon>
        <taxon>Lutzomyia</taxon>
        <taxon>Lutzomyia</taxon>
    </lineage>
</organism>
<dbReference type="Proteomes" id="UP000092461">
    <property type="component" value="Unassembled WGS sequence"/>
</dbReference>
<protein>
    <submittedName>
        <fullName evidence="1">Uncharacterized protein</fullName>
    </submittedName>
</protein>
<accession>A0A1B0CTR8</accession>
<keyword evidence="2" id="KW-1185">Reference proteome</keyword>